<keyword evidence="5" id="KW-0676">Redox-active center</keyword>
<dbReference type="Proteomes" id="UP000534783">
    <property type="component" value="Unassembled WGS sequence"/>
</dbReference>
<dbReference type="PROSITE" id="PS51352">
    <property type="entry name" value="THIOREDOXIN_2"/>
    <property type="match status" value="1"/>
</dbReference>
<comment type="caution">
    <text evidence="8">The sequence shown here is derived from an EMBL/GenBank/DDBJ whole genome shotgun (WGS) entry which is preliminary data.</text>
</comment>
<evidence type="ECO:0000256" key="4">
    <source>
        <dbReference type="ARBA" id="ARBA00023157"/>
    </source>
</evidence>
<evidence type="ECO:0000256" key="6">
    <source>
        <dbReference type="SAM" id="Phobius"/>
    </source>
</evidence>
<evidence type="ECO:0000259" key="7">
    <source>
        <dbReference type="PROSITE" id="PS51352"/>
    </source>
</evidence>
<keyword evidence="4" id="KW-1015">Disulfide bond</keyword>
<evidence type="ECO:0000256" key="1">
    <source>
        <dbReference type="ARBA" id="ARBA00005791"/>
    </source>
</evidence>
<evidence type="ECO:0000313" key="8">
    <source>
        <dbReference type="EMBL" id="NKE69832.1"/>
    </source>
</evidence>
<evidence type="ECO:0000313" key="9">
    <source>
        <dbReference type="Proteomes" id="UP000534783"/>
    </source>
</evidence>
<dbReference type="GO" id="GO:0016491">
    <property type="term" value="F:oxidoreductase activity"/>
    <property type="evidence" value="ECO:0007669"/>
    <property type="project" value="UniProtKB-KW"/>
</dbReference>
<keyword evidence="9" id="KW-1185">Reference proteome</keyword>
<dbReference type="EMBL" id="VTOW01000001">
    <property type="protein sequence ID" value="NKE69832.1"/>
    <property type="molecule type" value="Genomic_DNA"/>
</dbReference>
<name>A0A7X6DMH3_9BACT</name>
<dbReference type="SUPFAM" id="SSF52833">
    <property type="entry name" value="Thioredoxin-like"/>
    <property type="match status" value="1"/>
</dbReference>
<dbReference type="Gene3D" id="3.40.30.10">
    <property type="entry name" value="Glutaredoxin"/>
    <property type="match status" value="1"/>
</dbReference>
<dbReference type="InterPro" id="IPR036249">
    <property type="entry name" value="Thioredoxin-like_sf"/>
</dbReference>
<dbReference type="InterPro" id="IPR013766">
    <property type="entry name" value="Thioredoxin_domain"/>
</dbReference>
<dbReference type="PANTHER" id="PTHR13887:SF14">
    <property type="entry name" value="DISULFIDE BOND FORMATION PROTEIN D"/>
    <property type="match status" value="1"/>
</dbReference>
<feature type="domain" description="Thioredoxin" evidence="7">
    <location>
        <begin position="51"/>
        <end position="236"/>
    </location>
</feature>
<organism evidence="8 9">
    <name type="scientific">Candidatus Manganitrophus noduliformans</name>
    <dbReference type="NCBI Taxonomy" id="2606439"/>
    <lineage>
        <taxon>Bacteria</taxon>
        <taxon>Pseudomonadati</taxon>
        <taxon>Nitrospirota</taxon>
        <taxon>Nitrospiria</taxon>
        <taxon>Candidatus Troglogloeales</taxon>
        <taxon>Candidatus Manganitrophaceae</taxon>
        <taxon>Candidatus Manganitrophus</taxon>
    </lineage>
</organism>
<dbReference type="RefSeq" id="WP_168058113.1">
    <property type="nucleotide sequence ID" value="NZ_VTOW01000001.1"/>
</dbReference>
<evidence type="ECO:0000256" key="2">
    <source>
        <dbReference type="ARBA" id="ARBA00022729"/>
    </source>
</evidence>
<gene>
    <name evidence="8" type="ORF">MNODULE_03605</name>
</gene>
<keyword evidence="6" id="KW-0472">Membrane</keyword>
<reference evidence="8 9" key="1">
    <citation type="journal article" date="2020" name="Nature">
        <title>Bacterial chemolithoautotrophy via manganese oxidation.</title>
        <authorList>
            <person name="Yu H."/>
            <person name="Leadbetter J.R."/>
        </authorList>
    </citation>
    <scope>NUCLEOTIDE SEQUENCE [LARGE SCALE GENOMIC DNA]</scope>
    <source>
        <strain evidence="8 9">Mn-1</strain>
    </source>
</reference>
<accession>A0A7X6DMH3</accession>
<keyword evidence="6" id="KW-0812">Transmembrane</keyword>
<keyword evidence="2" id="KW-0732">Signal</keyword>
<evidence type="ECO:0000256" key="5">
    <source>
        <dbReference type="ARBA" id="ARBA00023284"/>
    </source>
</evidence>
<dbReference type="InterPro" id="IPR012336">
    <property type="entry name" value="Thioredoxin-like_fold"/>
</dbReference>
<protein>
    <submittedName>
        <fullName evidence="8">DsbA family protein</fullName>
    </submittedName>
</protein>
<sequence>MANKKQKEKARVSKEERKAQRARSRMALWTSVIAGVMAVVIGVVWIAAPPSGEVAGRPDATLTEISQDEWIKGNPNAPVTLVEYSDFQCPSCGTYYPLLKELNSEFNDRLRIVYRHYPLGFHAHAELAAQAAEAAGKQGKFWQMHDLIFNQQKDWSEKVGSARPLFVGYARELGLDMERFEADLDSKEVRQAVEADRRSGDRLGVDGTPTFFLNGVKIQNPRGYNPFKNLIEKAMTDAS</sequence>
<dbReference type="PANTHER" id="PTHR13887">
    <property type="entry name" value="GLUTATHIONE S-TRANSFERASE KAPPA"/>
    <property type="match status" value="1"/>
</dbReference>
<dbReference type="AlphaFoldDB" id="A0A7X6DMH3"/>
<dbReference type="Pfam" id="PF13462">
    <property type="entry name" value="Thioredoxin_4"/>
    <property type="match status" value="1"/>
</dbReference>
<keyword evidence="6" id="KW-1133">Transmembrane helix</keyword>
<keyword evidence="3" id="KW-0560">Oxidoreductase</keyword>
<feature type="transmembrane region" description="Helical" evidence="6">
    <location>
        <begin position="26"/>
        <end position="48"/>
    </location>
</feature>
<evidence type="ECO:0000256" key="3">
    <source>
        <dbReference type="ARBA" id="ARBA00023002"/>
    </source>
</evidence>
<proteinExistence type="inferred from homology"/>
<comment type="similarity">
    <text evidence="1">Belongs to the thioredoxin family. DsbA subfamily.</text>
</comment>